<proteinExistence type="predicted"/>
<name>A0AAD8L717_TARER</name>
<sequence length="226" mass="26400">MISFQRNKQPSMVTFFSILKASIVTPFSSSEPQTRERVRSTKPLCVRPITKPARISTKVSTYNESGKVYVHIDAFDGCQTNCFTEHLVEIKSYSLLSVEKPHLTPKYEKISSKVSSYKILDSGMIQFNHYLSLKAQVDIVNLFEKWHMDSRGFYWPRYRNGVKYRFETMCFGRNWDPQTRYNKSDGFEPLLVPHELVSLPLLQLKMRRARLRAQAYLDETPHQASF</sequence>
<dbReference type="EMBL" id="JAUHHV010000002">
    <property type="protein sequence ID" value="KAK1433886.1"/>
    <property type="molecule type" value="Genomic_DNA"/>
</dbReference>
<accession>A0AAD8L717</accession>
<evidence type="ECO:0000313" key="2">
    <source>
        <dbReference type="Proteomes" id="UP001229421"/>
    </source>
</evidence>
<reference evidence="1" key="1">
    <citation type="journal article" date="2023" name="bioRxiv">
        <title>Improved chromosome-level genome assembly for marigold (Tagetes erecta).</title>
        <authorList>
            <person name="Jiang F."/>
            <person name="Yuan L."/>
            <person name="Wang S."/>
            <person name="Wang H."/>
            <person name="Xu D."/>
            <person name="Wang A."/>
            <person name="Fan W."/>
        </authorList>
    </citation>
    <scope>NUCLEOTIDE SEQUENCE</scope>
    <source>
        <strain evidence="1">WSJ</strain>
        <tissue evidence="1">Leaf</tissue>
    </source>
</reference>
<keyword evidence="2" id="KW-1185">Reference proteome</keyword>
<gene>
    <name evidence="1" type="ORF">QVD17_10804</name>
</gene>
<comment type="caution">
    <text evidence="1">The sequence shown here is derived from an EMBL/GenBank/DDBJ whole genome shotgun (WGS) entry which is preliminary data.</text>
</comment>
<evidence type="ECO:0000313" key="1">
    <source>
        <dbReference type="EMBL" id="KAK1433886.1"/>
    </source>
</evidence>
<organism evidence="1 2">
    <name type="scientific">Tagetes erecta</name>
    <name type="common">African marigold</name>
    <dbReference type="NCBI Taxonomy" id="13708"/>
    <lineage>
        <taxon>Eukaryota</taxon>
        <taxon>Viridiplantae</taxon>
        <taxon>Streptophyta</taxon>
        <taxon>Embryophyta</taxon>
        <taxon>Tracheophyta</taxon>
        <taxon>Spermatophyta</taxon>
        <taxon>Magnoliopsida</taxon>
        <taxon>eudicotyledons</taxon>
        <taxon>Gunneridae</taxon>
        <taxon>Pentapetalae</taxon>
        <taxon>asterids</taxon>
        <taxon>campanulids</taxon>
        <taxon>Asterales</taxon>
        <taxon>Asteraceae</taxon>
        <taxon>Asteroideae</taxon>
        <taxon>Heliantheae alliance</taxon>
        <taxon>Tageteae</taxon>
        <taxon>Tagetes</taxon>
    </lineage>
</organism>
<dbReference type="AlphaFoldDB" id="A0AAD8L717"/>
<dbReference type="Proteomes" id="UP001229421">
    <property type="component" value="Unassembled WGS sequence"/>
</dbReference>
<protein>
    <submittedName>
        <fullName evidence="1">Uncharacterized protein</fullName>
    </submittedName>
</protein>